<feature type="signal peptide" evidence="2">
    <location>
        <begin position="1"/>
        <end position="16"/>
    </location>
</feature>
<keyword evidence="2" id="KW-0732">Signal</keyword>
<dbReference type="GeneID" id="115886606"/>
<accession>A0A6J2YEZ2</accession>
<dbReference type="InParanoid" id="A0A6J2YEZ2"/>
<keyword evidence="1" id="KW-0175">Coiled coil</keyword>
<dbReference type="KEGG" id="soy:115886606"/>
<dbReference type="AlphaFoldDB" id="A0A6J2YEZ2"/>
<evidence type="ECO:0000256" key="2">
    <source>
        <dbReference type="SAM" id="SignalP"/>
    </source>
</evidence>
<evidence type="ECO:0000313" key="3">
    <source>
        <dbReference type="Proteomes" id="UP000504635"/>
    </source>
</evidence>
<keyword evidence="3" id="KW-1185">Reference proteome</keyword>
<gene>
    <name evidence="4" type="primary">LOC115886606</name>
</gene>
<evidence type="ECO:0000256" key="1">
    <source>
        <dbReference type="SAM" id="Coils"/>
    </source>
</evidence>
<proteinExistence type="predicted"/>
<dbReference type="Proteomes" id="UP000504635">
    <property type="component" value="Unplaced"/>
</dbReference>
<protein>
    <submittedName>
        <fullName evidence="4">Uncharacterized protein LOC115886606</fullName>
    </submittedName>
</protein>
<feature type="chain" id="PRO_5026876725" evidence="2">
    <location>
        <begin position="17"/>
        <end position="347"/>
    </location>
</feature>
<reference evidence="4" key="1">
    <citation type="submission" date="2025-08" db="UniProtKB">
        <authorList>
            <consortium name="RefSeq"/>
        </authorList>
    </citation>
    <scope>IDENTIFICATION</scope>
    <source>
        <tissue evidence="4">Gonads</tissue>
    </source>
</reference>
<feature type="coiled-coil region" evidence="1">
    <location>
        <begin position="221"/>
        <end position="255"/>
    </location>
</feature>
<dbReference type="RefSeq" id="XP_030761704.1">
    <property type="nucleotide sequence ID" value="XM_030905844.1"/>
</dbReference>
<organism evidence="3 4">
    <name type="scientific">Sitophilus oryzae</name>
    <name type="common">Rice weevil</name>
    <name type="synonym">Curculio oryzae</name>
    <dbReference type="NCBI Taxonomy" id="7048"/>
    <lineage>
        <taxon>Eukaryota</taxon>
        <taxon>Metazoa</taxon>
        <taxon>Ecdysozoa</taxon>
        <taxon>Arthropoda</taxon>
        <taxon>Hexapoda</taxon>
        <taxon>Insecta</taxon>
        <taxon>Pterygota</taxon>
        <taxon>Neoptera</taxon>
        <taxon>Endopterygota</taxon>
        <taxon>Coleoptera</taxon>
        <taxon>Polyphaga</taxon>
        <taxon>Cucujiformia</taxon>
        <taxon>Curculionidae</taxon>
        <taxon>Dryophthorinae</taxon>
        <taxon>Sitophilus</taxon>
    </lineage>
</organism>
<name>A0A6J2YEZ2_SITOR</name>
<dbReference type="OrthoDB" id="6783542at2759"/>
<sequence>MKLLAVVALLVVSTHSSPLGMGFMGPRIPFDTMTDRFVTNPELMGMDTMMPYRDFKQKAHDLTEKVKQDEIQDTLLNMKQSMGGMGMTIMGGQDIGIAKRMAEELTGKAVDAEKVQLEESMQQIQKDVVTNERGILVEPQIIKQVAITDLQKGLMQQDNDFILSTKELEDTLEVGLKAQMVIEGVQKNEMMLKNPIAFPMAQKMSMDFQIQIQKLIEENNMERTKAAITQREFELKQLQSQLKFLDFQMKQLKVQKTLMMTTEVTGQDLVIVEQQLIFQMKKLMMEELALQTVIKELQQVLMSQQKEIMFAQLKESGLVMRPDMMMMRPDMMMRMMNMRDVPMTMRV</sequence>
<evidence type="ECO:0000313" key="4">
    <source>
        <dbReference type="RefSeq" id="XP_030761704.1"/>
    </source>
</evidence>